<proteinExistence type="inferred from homology"/>
<feature type="domain" description="14-3-3" evidence="2">
    <location>
        <begin position="9"/>
        <end position="70"/>
    </location>
</feature>
<gene>
    <name evidence="3" type="ORF">LYPA_23C002371</name>
</gene>
<accession>A0A485MWD3</accession>
<protein>
    <submittedName>
        <fullName evidence="3">14-3-3 protein theta</fullName>
    </submittedName>
</protein>
<evidence type="ECO:0000256" key="1">
    <source>
        <dbReference type="ARBA" id="ARBA00006141"/>
    </source>
</evidence>
<dbReference type="EMBL" id="CAAGRJ010007350">
    <property type="protein sequence ID" value="VFV25240.1"/>
    <property type="molecule type" value="Genomic_DNA"/>
</dbReference>
<keyword evidence="4" id="KW-1185">Reference proteome</keyword>
<sequence length="73" mass="8331">MKKTELIQKAKVAQEAKHYDDMTTCMKAVTEQGAKLSREQCNMLFKNVVRGGRAIPKVIWSMKQKTTTSDKQL</sequence>
<comment type="similarity">
    <text evidence="1">Belongs to the 14-3-3 family.</text>
</comment>
<organism evidence="3 4">
    <name type="scientific">Lynx pardinus</name>
    <name type="common">Iberian lynx</name>
    <name type="synonym">Felis pardina</name>
    <dbReference type="NCBI Taxonomy" id="191816"/>
    <lineage>
        <taxon>Eukaryota</taxon>
        <taxon>Metazoa</taxon>
        <taxon>Chordata</taxon>
        <taxon>Craniata</taxon>
        <taxon>Vertebrata</taxon>
        <taxon>Euteleostomi</taxon>
        <taxon>Mammalia</taxon>
        <taxon>Eutheria</taxon>
        <taxon>Laurasiatheria</taxon>
        <taxon>Carnivora</taxon>
        <taxon>Feliformia</taxon>
        <taxon>Felidae</taxon>
        <taxon>Felinae</taxon>
        <taxon>Lynx</taxon>
    </lineage>
</organism>
<dbReference type="InterPro" id="IPR023410">
    <property type="entry name" value="14-3-3_domain"/>
</dbReference>
<evidence type="ECO:0000259" key="2">
    <source>
        <dbReference type="Pfam" id="PF00244"/>
    </source>
</evidence>
<dbReference type="InterPro" id="IPR036815">
    <property type="entry name" value="14-3-3_dom_sf"/>
</dbReference>
<name>A0A485MWD3_LYNPA</name>
<dbReference type="SUPFAM" id="SSF48445">
    <property type="entry name" value="14-3-3 protein"/>
    <property type="match status" value="1"/>
</dbReference>
<evidence type="ECO:0000313" key="4">
    <source>
        <dbReference type="Proteomes" id="UP000386466"/>
    </source>
</evidence>
<evidence type="ECO:0000313" key="3">
    <source>
        <dbReference type="EMBL" id="VFV25240.1"/>
    </source>
</evidence>
<reference evidence="3 4" key="1">
    <citation type="submission" date="2019-01" db="EMBL/GenBank/DDBJ databases">
        <authorList>
            <person name="Alioto T."/>
            <person name="Alioto T."/>
        </authorList>
    </citation>
    <scope>NUCLEOTIDE SEQUENCE [LARGE SCALE GENOMIC DNA]</scope>
</reference>
<dbReference type="Gene3D" id="1.20.190.20">
    <property type="entry name" value="14-3-3 domain"/>
    <property type="match status" value="1"/>
</dbReference>
<dbReference type="Pfam" id="PF00244">
    <property type="entry name" value="14-3-3"/>
    <property type="match status" value="1"/>
</dbReference>
<dbReference type="AlphaFoldDB" id="A0A485MWD3"/>
<dbReference type="Proteomes" id="UP000386466">
    <property type="component" value="Unassembled WGS sequence"/>
</dbReference>